<accession>A0ABP0EJ31</accession>
<evidence type="ECO:0000313" key="4">
    <source>
        <dbReference type="EMBL" id="CAK7918016.1"/>
    </source>
</evidence>
<feature type="transmembrane region" description="Helical" evidence="2">
    <location>
        <begin position="161"/>
        <end position="179"/>
    </location>
</feature>
<feature type="transmembrane region" description="Helical" evidence="2">
    <location>
        <begin position="186"/>
        <end position="205"/>
    </location>
</feature>
<organism evidence="4 5">
    <name type="scientific">[Candida] anglica</name>
    <dbReference type="NCBI Taxonomy" id="148631"/>
    <lineage>
        <taxon>Eukaryota</taxon>
        <taxon>Fungi</taxon>
        <taxon>Dikarya</taxon>
        <taxon>Ascomycota</taxon>
        <taxon>Saccharomycotina</taxon>
        <taxon>Pichiomycetes</taxon>
        <taxon>Debaryomycetaceae</taxon>
        <taxon>Kurtzmaniella</taxon>
    </lineage>
</organism>
<dbReference type="Pfam" id="PF10559">
    <property type="entry name" value="Plug_translocon"/>
    <property type="match status" value="1"/>
</dbReference>
<name>A0ABP0EJ31_9ASCO</name>
<feature type="transmembrane region" description="Helical" evidence="2">
    <location>
        <begin position="378"/>
        <end position="398"/>
    </location>
</feature>
<dbReference type="Gene3D" id="1.10.3370.10">
    <property type="entry name" value="SecY subunit domain"/>
    <property type="match status" value="1"/>
</dbReference>
<gene>
    <name evidence="4" type="primary">SSH1</name>
    <name evidence="4" type="ORF">CAAN4_G11298</name>
</gene>
<feature type="transmembrane region" description="Helical" evidence="2">
    <location>
        <begin position="429"/>
        <end position="450"/>
    </location>
</feature>
<dbReference type="PANTHER" id="PTHR10906">
    <property type="entry name" value="SECY/SEC61-ALPHA FAMILY MEMBER"/>
    <property type="match status" value="1"/>
</dbReference>
<comment type="similarity">
    <text evidence="1">Belongs to the SecY/SEC61-alpha family.</text>
</comment>
<protein>
    <submittedName>
        <fullName evidence="4">Sec sixty-one protein homolog</fullName>
    </submittedName>
</protein>
<dbReference type="InterPro" id="IPR023201">
    <property type="entry name" value="SecY_dom_sf"/>
</dbReference>
<keyword evidence="2" id="KW-1133">Transmembrane helix</keyword>
<evidence type="ECO:0000313" key="5">
    <source>
        <dbReference type="Proteomes" id="UP001497600"/>
    </source>
</evidence>
<dbReference type="SUPFAM" id="SSF103491">
    <property type="entry name" value="Preprotein translocase SecY subunit"/>
    <property type="match status" value="1"/>
</dbReference>
<evidence type="ECO:0000256" key="2">
    <source>
        <dbReference type="SAM" id="Phobius"/>
    </source>
</evidence>
<dbReference type="InterPro" id="IPR019561">
    <property type="entry name" value="Translocon_Sec61/SecY_plug_dom"/>
</dbReference>
<dbReference type="Proteomes" id="UP001497600">
    <property type="component" value="Chromosome G"/>
</dbReference>
<feature type="transmembrane region" description="Helical" evidence="2">
    <location>
        <begin position="317"/>
        <end position="339"/>
    </location>
</feature>
<keyword evidence="5" id="KW-1185">Reference proteome</keyword>
<proteinExistence type="inferred from homology"/>
<evidence type="ECO:0000256" key="1">
    <source>
        <dbReference type="RuleBase" id="RU004349"/>
    </source>
</evidence>
<dbReference type="InterPro" id="IPR002208">
    <property type="entry name" value="SecY/SEC61-alpha"/>
</dbReference>
<feature type="transmembrane region" description="Helical" evidence="2">
    <location>
        <begin position="124"/>
        <end position="141"/>
    </location>
</feature>
<keyword evidence="2" id="KW-0472">Membrane</keyword>
<dbReference type="PIRSF" id="PIRSF004557">
    <property type="entry name" value="SecY"/>
    <property type="match status" value="1"/>
</dbReference>
<feature type="transmembrane region" description="Helical" evidence="2">
    <location>
        <begin position="293"/>
        <end position="311"/>
    </location>
</feature>
<evidence type="ECO:0000259" key="3">
    <source>
        <dbReference type="Pfam" id="PF10559"/>
    </source>
</evidence>
<feature type="domain" description="Translocon Sec61/SecY plug" evidence="3">
    <location>
        <begin position="41"/>
        <end position="77"/>
    </location>
</feature>
<feature type="transmembrane region" description="Helical" evidence="2">
    <location>
        <begin position="351"/>
        <end position="372"/>
    </location>
</feature>
<dbReference type="Pfam" id="PF00344">
    <property type="entry name" value="SecY"/>
    <property type="match status" value="1"/>
</dbReference>
<feature type="transmembrane region" description="Helical" evidence="2">
    <location>
        <begin position="33"/>
        <end position="54"/>
    </location>
</feature>
<keyword evidence="2" id="KW-0812">Transmembrane</keyword>
<sequence length="498" mass="53812">MSGFRLLDLVKFFLPILPEIESPLERVSFDERIVFTVASGIIFLLSQLPIYGLVPNAFLKINDPFYFNRSIFAMEKGTLLELGLLPVVTASLAWQLAAGLRLVKVNFNLRSERELFQTGQKLTAFALAVAYAVGLILTGYYDNVIQGFNPAEDKFPPVGAVALILLQIVGTSVFITLMVEIFDKGFGFGSGFLSFIALQVATNLIRDVASFESYPIAGTDKFETFGSLANALKSLKSFSLNTNFFESFTRTNLPNLNQLIVSILSVLVVIGLQNMRIELPIRSTKVRGMANVYPIRLLYTGALPIVFAYAVLSNIHIFGFILANLLNTYTSATIISSLIGKWAVNVQSQNLELTSGALYFLTPATSLFGTLLSPIRSIVYSATIVGLSCWFANIWSGISGSSPRDIAKQFKEQGITISSKRDISITKELSRVIPVASVSGAFVLAATSIAGDLLGGLGKGVGAVVGISAAFGILEDFMIEFQQNGGASQFGNAIGGQF</sequence>
<feature type="transmembrane region" description="Helical" evidence="2">
    <location>
        <begin position="82"/>
        <end position="103"/>
    </location>
</feature>
<feature type="transmembrane region" description="Helical" evidence="2">
    <location>
        <begin position="456"/>
        <end position="474"/>
    </location>
</feature>
<feature type="transmembrane region" description="Helical" evidence="2">
    <location>
        <begin position="255"/>
        <end position="272"/>
    </location>
</feature>
<reference evidence="4 5" key="1">
    <citation type="submission" date="2024-01" db="EMBL/GenBank/DDBJ databases">
        <authorList>
            <consortium name="Genoscope - CEA"/>
            <person name="William W."/>
        </authorList>
    </citation>
    <scope>NUCLEOTIDE SEQUENCE [LARGE SCALE GENOMIC DNA]</scope>
    <source>
        <strain evidence="4 5">29B2s-10</strain>
    </source>
</reference>
<dbReference type="EMBL" id="OZ004259">
    <property type="protein sequence ID" value="CAK7918016.1"/>
    <property type="molecule type" value="Genomic_DNA"/>
</dbReference>